<proteinExistence type="predicted"/>
<dbReference type="RefSeq" id="WP_127094203.1">
    <property type="nucleotide sequence ID" value="NZ_OGTW02000185.1"/>
</dbReference>
<dbReference type="AlphaFoldDB" id="A0A2X0PPM1"/>
<evidence type="ECO:0000313" key="2">
    <source>
        <dbReference type="EMBL" id="SPB29533.1"/>
    </source>
</evidence>
<keyword evidence="1" id="KW-1133">Transmembrane helix</keyword>
<sequence length="259" mass="29267">MGTELDVNRHRLQTIIVAFDKDSTLFQSKDLHKLYISLSTTFKELDRVDTIAEIIYGLSEDSYFKLRVFLGLTDTEDAEDYFVGLEEAIEAENIRGVNGEEVDKNFTKKFKEHLRLCCFQREFMTRVSRQATEISLEARKTSEIANKAAKNAEKTKNKIYSEFISILGIFTAISFLTMGSIQLLGTIFNDISHPNNKKLGYIMEAGGIYLLVLSLLIFVMFVGMKKVLGDEGKLWVILCLVLVVVSVISLIVFGIHLVG</sequence>
<dbReference type="Proteomes" id="UP000279235">
    <property type="component" value="Unassembled WGS sequence"/>
</dbReference>
<reference evidence="4" key="2">
    <citation type="submission" date="2018-05" db="EMBL/GenBank/DDBJ databases">
        <authorList>
            <person name="Duru I."/>
        </authorList>
    </citation>
    <scope>NUCLEOTIDE SEQUENCE [LARGE SCALE GENOMIC DNA]</scope>
</reference>
<reference evidence="2" key="1">
    <citation type="submission" date="2018-01" db="EMBL/GenBank/DDBJ databases">
        <authorList>
            <person name="Gaut B.S."/>
            <person name="Morton B.R."/>
            <person name="Clegg M.T."/>
            <person name="Duvall M.R."/>
        </authorList>
    </citation>
    <scope>NUCLEOTIDE SEQUENCE</scope>
    <source>
        <strain evidence="2">Lactococcus lactis</strain>
    </source>
</reference>
<reference evidence="3" key="3">
    <citation type="submission" date="2018-05" db="EMBL/GenBank/DDBJ databases">
        <authorList>
            <person name="Lanie J.A."/>
            <person name="Ng W.-L."/>
            <person name="Kazmierczak K.M."/>
            <person name="Andrzejewski T.M."/>
            <person name="Davidsen T.M."/>
            <person name="Wayne K.J."/>
            <person name="Tettelin H."/>
            <person name="Glass J.I."/>
            <person name="Rusch D."/>
            <person name="Podicherti R."/>
            <person name="Tsui H.-C.T."/>
            <person name="Winkler M.E."/>
        </authorList>
    </citation>
    <scope>NUCLEOTIDE SEQUENCE</scope>
    <source>
        <strain evidence="3">Lactococcus lactis</strain>
    </source>
</reference>
<dbReference type="EMBL" id="OGTW01000185">
    <property type="protein sequence ID" value="SPB29533.1"/>
    <property type="molecule type" value="Genomic_DNA"/>
</dbReference>
<keyword evidence="1" id="KW-0472">Membrane</keyword>
<gene>
    <name evidence="2" type="ORF">AMHIJAGA_03051</name>
</gene>
<feature type="transmembrane region" description="Helical" evidence="1">
    <location>
        <begin position="234"/>
        <end position="258"/>
    </location>
</feature>
<dbReference type="EMBL" id="OGTW02000185">
    <property type="protein sequence ID" value="SPS13082.1"/>
    <property type="molecule type" value="Genomic_DNA"/>
</dbReference>
<protein>
    <submittedName>
        <fullName evidence="2">Uncharacterized protein</fullName>
    </submittedName>
</protein>
<organism evidence="2">
    <name type="scientific">Lactococcus lactis</name>
    <dbReference type="NCBI Taxonomy" id="1358"/>
    <lineage>
        <taxon>Bacteria</taxon>
        <taxon>Bacillati</taxon>
        <taxon>Bacillota</taxon>
        <taxon>Bacilli</taxon>
        <taxon>Lactobacillales</taxon>
        <taxon>Streptococcaceae</taxon>
        <taxon>Lactococcus</taxon>
    </lineage>
</organism>
<evidence type="ECO:0000256" key="1">
    <source>
        <dbReference type="SAM" id="Phobius"/>
    </source>
</evidence>
<feature type="transmembrane region" description="Helical" evidence="1">
    <location>
        <begin position="200"/>
        <end position="222"/>
    </location>
</feature>
<keyword evidence="1" id="KW-0812">Transmembrane</keyword>
<evidence type="ECO:0000313" key="3">
    <source>
        <dbReference type="EMBL" id="SPS13082.1"/>
    </source>
</evidence>
<name>A0A2X0PPM1_9LACT</name>
<accession>A0A2X0PPM1</accession>
<evidence type="ECO:0000313" key="4">
    <source>
        <dbReference type="Proteomes" id="UP000279235"/>
    </source>
</evidence>
<feature type="transmembrane region" description="Helical" evidence="1">
    <location>
        <begin position="163"/>
        <end position="188"/>
    </location>
</feature>